<evidence type="ECO:0000256" key="5">
    <source>
        <dbReference type="PROSITE-ProRule" id="PRU00339"/>
    </source>
</evidence>
<dbReference type="OrthoDB" id="9776053at2"/>
<dbReference type="GO" id="GO:0030313">
    <property type="term" value="C:cell envelope"/>
    <property type="evidence" value="ECO:0007669"/>
    <property type="project" value="UniProtKB-SubCell"/>
</dbReference>
<dbReference type="PROSITE" id="PS50005">
    <property type="entry name" value="TPR"/>
    <property type="match status" value="1"/>
</dbReference>
<evidence type="ECO:0000256" key="3">
    <source>
        <dbReference type="ARBA" id="ARBA00022748"/>
    </source>
</evidence>
<feature type="domain" description="Cytochrome c-type biogenesis protein H Ig-like" evidence="7">
    <location>
        <begin position="295"/>
        <end position="401"/>
    </location>
</feature>
<proteinExistence type="predicted"/>
<dbReference type="InterPro" id="IPR019734">
    <property type="entry name" value="TPR_rpt"/>
</dbReference>
<keyword evidence="6" id="KW-1133">Transmembrane helix</keyword>
<name>A0A4R3Z565_9GAMM</name>
<dbReference type="NCBIfam" id="TIGR03142">
    <property type="entry name" value="cytochro_ccmI"/>
    <property type="match status" value="1"/>
</dbReference>
<reference evidence="9 10" key="1">
    <citation type="submission" date="2019-03" db="EMBL/GenBank/DDBJ databases">
        <title>Genomic Encyclopedia of Type Strains, Phase IV (KMG-IV): sequencing the most valuable type-strain genomes for metagenomic binning, comparative biology and taxonomic classification.</title>
        <authorList>
            <person name="Goeker M."/>
        </authorList>
    </citation>
    <scope>NUCLEOTIDE SEQUENCE [LARGE SCALE GENOMIC DNA]</scope>
    <source>
        <strain evidence="9 10">DSM 19580</strain>
    </source>
</reference>
<evidence type="ECO:0000256" key="2">
    <source>
        <dbReference type="ARBA" id="ARBA00022737"/>
    </source>
</evidence>
<feature type="repeat" description="TPR" evidence="5">
    <location>
        <begin position="166"/>
        <end position="199"/>
    </location>
</feature>
<evidence type="ECO:0000259" key="7">
    <source>
        <dbReference type="Pfam" id="PF23892"/>
    </source>
</evidence>
<dbReference type="InterPro" id="IPR056412">
    <property type="entry name" value="Ig_CycH"/>
</dbReference>
<dbReference type="GO" id="GO:0017004">
    <property type="term" value="P:cytochrome complex assembly"/>
    <property type="evidence" value="ECO:0007669"/>
    <property type="project" value="UniProtKB-KW"/>
</dbReference>
<dbReference type="InterPro" id="IPR011990">
    <property type="entry name" value="TPR-like_helical_dom_sf"/>
</dbReference>
<dbReference type="Pfam" id="PF23914">
    <property type="entry name" value="TPR_CcmH_CycH"/>
    <property type="match status" value="1"/>
</dbReference>
<dbReference type="Proteomes" id="UP000295719">
    <property type="component" value="Unassembled WGS sequence"/>
</dbReference>
<organism evidence="9 10">
    <name type="scientific">Biostraticola tofi</name>
    <dbReference type="NCBI Taxonomy" id="466109"/>
    <lineage>
        <taxon>Bacteria</taxon>
        <taxon>Pseudomonadati</taxon>
        <taxon>Pseudomonadota</taxon>
        <taxon>Gammaproteobacteria</taxon>
        <taxon>Enterobacterales</taxon>
        <taxon>Bruguierivoracaceae</taxon>
        <taxon>Biostraticola</taxon>
    </lineage>
</organism>
<evidence type="ECO:0000259" key="8">
    <source>
        <dbReference type="Pfam" id="PF23914"/>
    </source>
</evidence>
<sequence length="406" mass="44707">MIASALFGLTLLVGACALFILPAWRRGRHPISPVTRDTLNTRFYQHRLDELAHDEAEGVVDHRNEHILELRQALLSDVPPDAVPAVRPLSLWLLTPGIIVLLAVTAGLYLLTGGAAKQLAWQQTVSEMPALRMRIMDAKAPQLSAAELARFAIGLRAGLLTQPENKADWLILGRIGVVMNDVATASGAFERAWQLNPDDAAVTLDYAQVLIRSNDAGDNQQGIQLLRRLVADRPGNLQAMSLLAYGEYTAENYPQAIALWQQVLDRLPTQDSHAVDIRQALLRARQLSGQKMTRLNLQVSLLPGIEYHLPRPGRVLVSVTDGMSSTPVAVKSLPLSRFPLSLSLDDSDAMLPERLLSAQKQVKVRVRISSDGRAEPEAGEWYGESALQDFNDGDRIQVQIDRQVSQ</sequence>
<dbReference type="PANTHER" id="PTHR47870">
    <property type="entry name" value="CYTOCHROME C-TYPE BIOGENESIS PROTEIN CCMH"/>
    <property type="match status" value="1"/>
</dbReference>
<evidence type="ECO:0000313" key="10">
    <source>
        <dbReference type="Proteomes" id="UP000295719"/>
    </source>
</evidence>
<dbReference type="PANTHER" id="PTHR47870:SF2">
    <property type="entry name" value="FORMATE-DEPENDENT NITRITE REDUCTASE COMPLEX SUBUNIT NRFF"/>
    <property type="match status" value="1"/>
</dbReference>
<gene>
    <name evidence="9" type="ORF">EDC52_101716</name>
</gene>
<dbReference type="InterPro" id="IPR056413">
    <property type="entry name" value="TPR_CcmH_CycH"/>
</dbReference>
<dbReference type="SUPFAM" id="SSF48452">
    <property type="entry name" value="TPR-like"/>
    <property type="match status" value="1"/>
</dbReference>
<accession>A0A4R3Z565</accession>
<dbReference type="InterPro" id="IPR017560">
    <property type="entry name" value="Cyt_c_biogenesis_CcmI"/>
</dbReference>
<protein>
    <submittedName>
        <fullName evidence="9">Cytochrome c-type biogenesis protein CcmI</fullName>
    </submittedName>
</protein>
<comment type="caution">
    <text evidence="9">The sequence shown here is derived from an EMBL/GenBank/DDBJ whole genome shotgun (WGS) entry which is preliminary data.</text>
</comment>
<keyword evidence="2" id="KW-0677">Repeat</keyword>
<evidence type="ECO:0000313" key="9">
    <source>
        <dbReference type="EMBL" id="TCW00367.1"/>
    </source>
</evidence>
<dbReference type="InterPro" id="IPR051263">
    <property type="entry name" value="C-type_cytochrome_biogenesis"/>
</dbReference>
<keyword evidence="10" id="KW-1185">Reference proteome</keyword>
<dbReference type="Pfam" id="PF23892">
    <property type="entry name" value="Ig_CycH"/>
    <property type="match status" value="1"/>
</dbReference>
<feature type="transmembrane region" description="Helical" evidence="6">
    <location>
        <begin position="89"/>
        <end position="111"/>
    </location>
</feature>
<keyword evidence="6" id="KW-0472">Membrane</keyword>
<dbReference type="Gene3D" id="1.25.40.10">
    <property type="entry name" value="Tetratricopeptide repeat domain"/>
    <property type="match status" value="1"/>
</dbReference>
<dbReference type="AlphaFoldDB" id="A0A4R3Z565"/>
<keyword evidence="4 5" id="KW-0802">TPR repeat</keyword>
<evidence type="ECO:0000256" key="4">
    <source>
        <dbReference type="ARBA" id="ARBA00022803"/>
    </source>
</evidence>
<dbReference type="GO" id="GO:0005886">
    <property type="term" value="C:plasma membrane"/>
    <property type="evidence" value="ECO:0007669"/>
    <property type="project" value="TreeGrafter"/>
</dbReference>
<comment type="subcellular location">
    <subcellularLocation>
        <location evidence="1">Cell envelope</location>
    </subcellularLocation>
</comment>
<dbReference type="RefSeq" id="WP_131863929.1">
    <property type="nucleotide sequence ID" value="NZ_SMCR01000001.1"/>
</dbReference>
<evidence type="ECO:0000256" key="1">
    <source>
        <dbReference type="ARBA" id="ARBA00004196"/>
    </source>
</evidence>
<dbReference type="EMBL" id="SMCR01000001">
    <property type="protein sequence ID" value="TCW00367.1"/>
    <property type="molecule type" value="Genomic_DNA"/>
</dbReference>
<keyword evidence="3" id="KW-0201">Cytochrome c-type biogenesis</keyword>
<evidence type="ECO:0000256" key="6">
    <source>
        <dbReference type="SAM" id="Phobius"/>
    </source>
</evidence>
<feature type="domain" description="Cytochrome c-type biogenesis protein H TPR" evidence="8">
    <location>
        <begin position="119"/>
        <end position="273"/>
    </location>
</feature>
<keyword evidence="6" id="KW-0812">Transmembrane</keyword>